<reference evidence="3 4" key="1">
    <citation type="submission" date="2020-11" db="EMBL/GenBank/DDBJ databases">
        <title>Fusibacter basophilias sp. nov.</title>
        <authorList>
            <person name="Qiu D."/>
        </authorList>
    </citation>
    <scope>NUCLEOTIDE SEQUENCE [LARGE SCALE GENOMIC DNA]</scope>
    <source>
        <strain evidence="3 4">Q10-2</strain>
    </source>
</reference>
<dbReference type="Gene3D" id="3.40.630.30">
    <property type="match status" value="1"/>
</dbReference>
<dbReference type="InterPro" id="IPR016181">
    <property type="entry name" value="Acyl_CoA_acyltransferase"/>
</dbReference>
<protein>
    <submittedName>
        <fullName evidence="3">GNAT family N-acetyltransferase</fullName>
    </submittedName>
</protein>
<name>A0ABR9ZPT7_9FIRM</name>
<sequence length="258" mass="29274">MNTALVTVDLNNIDTEHICCAISEKKGENCVGSKKAWLKERFEDGMVFTKLNERGKVFIEYMPAESCFAPITAPNYMYISCLWVSGKFKGQGYSNQLLDACIEDAKAKGKKGLVALGSKKKMHFLTDPNFLKYKGFKICDMAEPSFELLYYPFDAIDEKKDVVPQFKPCVKTGQIEDQGVVIYYSNGCPHTDKYVPLAEQVLKDRGVPYRIIKLETVEEAQNAPTPCTIYTLFIHGKFVTNEVLTEKKLVMHLEKYDL</sequence>
<dbReference type="InterPro" id="IPR036249">
    <property type="entry name" value="Thioredoxin-like_sf"/>
</dbReference>
<proteinExistence type="predicted"/>
<dbReference type="InterPro" id="IPR025685">
    <property type="entry name" value="YoaP-like_dom"/>
</dbReference>
<comment type="caution">
    <text evidence="3">The sequence shown here is derived from an EMBL/GenBank/DDBJ whole genome shotgun (WGS) entry which is preliminary data.</text>
</comment>
<keyword evidence="4" id="KW-1185">Reference proteome</keyword>
<evidence type="ECO:0000259" key="1">
    <source>
        <dbReference type="Pfam" id="PF00583"/>
    </source>
</evidence>
<dbReference type="Pfam" id="PF14268">
    <property type="entry name" value="YoaP"/>
    <property type="match status" value="1"/>
</dbReference>
<gene>
    <name evidence="3" type="ORF">ISU02_05045</name>
</gene>
<dbReference type="EMBL" id="JADKNH010000002">
    <property type="protein sequence ID" value="MBF4692470.1"/>
    <property type="molecule type" value="Genomic_DNA"/>
</dbReference>
<dbReference type="Proteomes" id="UP000614200">
    <property type="component" value="Unassembled WGS sequence"/>
</dbReference>
<evidence type="ECO:0000313" key="3">
    <source>
        <dbReference type="EMBL" id="MBF4692470.1"/>
    </source>
</evidence>
<evidence type="ECO:0000259" key="2">
    <source>
        <dbReference type="Pfam" id="PF14268"/>
    </source>
</evidence>
<dbReference type="InterPro" id="IPR000182">
    <property type="entry name" value="GNAT_dom"/>
</dbReference>
<organism evidence="3 4">
    <name type="scientific">Fusibacter ferrireducens</name>
    <dbReference type="NCBI Taxonomy" id="2785058"/>
    <lineage>
        <taxon>Bacteria</taxon>
        <taxon>Bacillati</taxon>
        <taxon>Bacillota</taxon>
        <taxon>Clostridia</taxon>
        <taxon>Eubacteriales</taxon>
        <taxon>Eubacteriales Family XII. Incertae Sedis</taxon>
        <taxon>Fusibacter</taxon>
    </lineage>
</organism>
<dbReference type="CDD" id="cd04301">
    <property type="entry name" value="NAT_SF"/>
    <property type="match status" value="1"/>
</dbReference>
<feature type="domain" description="N-acetyltransferase" evidence="1">
    <location>
        <begin position="58"/>
        <end position="113"/>
    </location>
</feature>
<dbReference type="SUPFAM" id="SSF52833">
    <property type="entry name" value="Thioredoxin-like"/>
    <property type="match status" value="1"/>
</dbReference>
<dbReference type="RefSeq" id="WP_194700697.1">
    <property type="nucleotide sequence ID" value="NZ_JADKNH010000002.1"/>
</dbReference>
<evidence type="ECO:0000313" key="4">
    <source>
        <dbReference type="Proteomes" id="UP000614200"/>
    </source>
</evidence>
<feature type="domain" description="YoaP-like" evidence="2">
    <location>
        <begin position="208"/>
        <end position="249"/>
    </location>
</feature>
<dbReference type="Pfam" id="PF00583">
    <property type="entry name" value="Acetyltransf_1"/>
    <property type="match status" value="1"/>
</dbReference>
<dbReference type="SUPFAM" id="SSF55729">
    <property type="entry name" value="Acyl-CoA N-acyltransferases (Nat)"/>
    <property type="match status" value="1"/>
</dbReference>
<accession>A0ABR9ZPT7</accession>